<keyword evidence="2" id="KW-1185">Reference proteome</keyword>
<sequence length="117" mass="13634">MDHSFSPSTQIPMRLHHKSSNSFKIMKKSLMRMTSKIFKRRPTQTAPTASYQVLRNMSYEESMRSRYSSDKDECNEHHRPNSILVVKDLHVEERARSESKDGKIPGSCIDADDWYAL</sequence>
<proteinExistence type="predicted"/>
<evidence type="ECO:0000313" key="2">
    <source>
        <dbReference type="Proteomes" id="UP000070133"/>
    </source>
</evidence>
<organism evidence="1 2">
    <name type="scientific">Pseudocercospora eumusae</name>
    <dbReference type="NCBI Taxonomy" id="321146"/>
    <lineage>
        <taxon>Eukaryota</taxon>
        <taxon>Fungi</taxon>
        <taxon>Dikarya</taxon>
        <taxon>Ascomycota</taxon>
        <taxon>Pezizomycotina</taxon>
        <taxon>Dothideomycetes</taxon>
        <taxon>Dothideomycetidae</taxon>
        <taxon>Mycosphaerellales</taxon>
        <taxon>Mycosphaerellaceae</taxon>
        <taxon>Pseudocercospora</taxon>
    </lineage>
</organism>
<evidence type="ECO:0000313" key="1">
    <source>
        <dbReference type="EMBL" id="KXT00952.1"/>
    </source>
</evidence>
<accession>A0A139HEY4</accession>
<dbReference type="AlphaFoldDB" id="A0A139HEY4"/>
<dbReference type="EMBL" id="LFZN01000064">
    <property type="protein sequence ID" value="KXT00952.1"/>
    <property type="molecule type" value="Genomic_DNA"/>
</dbReference>
<protein>
    <submittedName>
        <fullName evidence="1">Uncharacterized protein</fullName>
    </submittedName>
</protein>
<dbReference type="Proteomes" id="UP000070133">
    <property type="component" value="Unassembled WGS sequence"/>
</dbReference>
<dbReference type="OrthoDB" id="10340301at2759"/>
<comment type="caution">
    <text evidence="1">The sequence shown here is derived from an EMBL/GenBank/DDBJ whole genome shotgun (WGS) entry which is preliminary data.</text>
</comment>
<reference evidence="1 2" key="1">
    <citation type="submission" date="2015-07" db="EMBL/GenBank/DDBJ databases">
        <title>Comparative genomics of the Sigatoka disease complex on banana suggests a link between parallel evolutionary changes in Pseudocercospora fijiensis and Pseudocercospora eumusae and increased virulence on the banana host.</title>
        <authorList>
            <person name="Chang T.-C."/>
            <person name="Salvucci A."/>
            <person name="Crous P.W."/>
            <person name="Stergiopoulos I."/>
        </authorList>
    </citation>
    <scope>NUCLEOTIDE SEQUENCE [LARGE SCALE GENOMIC DNA]</scope>
    <source>
        <strain evidence="1 2">CBS 114824</strain>
    </source>
</reference>
<gene>
    <name evidence="1" type="ORF">AC578_8186</name>
</gene>
<name>A0A139HEY4_9PEZI</name>